<dbReference type="Proteomes" id="UP000298246">
    <property type="component" value="Unassembled WGS sequence"/>
</dbReference>
<dbReference type="SUPFAM" id="SSF58100">
    <property type="entry name" value="Bacterial hemolysins"/>
    <property type="match status" value="1"/>
</dbReference>
<name>A0A4Y8PS14_9BACL</name>
<dbReference type="AlphaFoldDB" id="A0A4Y8PS14"/>
<evidence type="ECO:0000313" key="2">
    <source>
        <dbReference type="Proteomes" id="UP000298246"/>
    </source>
</evidence>
<reference evidence="1 2" key="1">
    <citation type="submission" date="2017-03" db="EMBL/GenBank/DDBJ databases">
        <title>Isolation of Levoglucosan Utilizing Bacteria.</title>
        <authorList>
            <person name="Arya A.S."/>
        </authorList>
    </citation>
    <scope>NUCLEOTIDE SEQUENCE [LARGE SCALE GENOMIC DNA]</scope>
    <source>
        <strain evidence="1 2">MEC069</strain>
    </source>
</reference>
<dbReference type="EMBL" id="MYFO01000044">
    <property type="protein sequence ID" value="TFE83701.1"/>
    <property type="molecule type" value="Genomic_DNA"/>
</dbReference>
<comment type="caution">
    <text evidence="1">The sequence shown here is derived from an EMBL/GenBank/DDBJ whole genome shotgun (WGS) entry which is preliminary data.</text>
</comment>
<dbReference type="RefSeq" id="WP_134756921.1">
    <property type="nucleotide sequence ID" value="NZ_MYFO02000001.1"/>
</dbReference>
<sequence>MTAVLDAKLGPGALSDPSRSPYAVSLSDWNSVNGYVNQIVTTGQKVGSYINGIVPAFPELYACATDWQQRTFPNMIHLAKAIYKYGTADVKEQYAKLKQIVDALDNGGSVAAYMPQFTQLIDALTAEVVANESLAATIADAVVRFANAIDKVKRQVTQAAGSNVSARSLRASYDPGGQAGEVAKALALLPGLLNSLMNSPLAKIQLIRGSWTAIKEDLAAIAEAYADGFDPESPFLTELGIELAITQWQQVAGEAQAFAGNVWS</sequence>
<dbReference type="OrthoDB" id="5902884at2"/>
<keyword evidence="2" id="KW-1185">Reference proteome</keyword>
<organism evidence="1 2">
    <name type="scientific">Paenibacillus athensensis</name>
    <dbReference type="NCBI Taxonomy" id="1967502"/>
    <lineage>
        <taxon>Bacteria</taxon>
        <taxon>Bacillati</taxon>
        <taxon>Bacillota</taxon>
        <taxon>Bacilli</taxon>
        <taxon>Bacillales</taxon>
        <taxon>Paenibacillaceae</taxon>
        <taxon>Paenibacillus</taxon>
    </lineage>
</organism>
<protein>
    <submittedName>
        <fullName evidence="1">Uncharacterized protein</fullName>
    </submittedName>
</protein>
<accession>A0A4Y8PS14</accession>
<gene>
    <name evidence="1" type="ORF">B5M42_22255</name>
</gene>
<proteinExistence type="predicted"/>
<dbReference type="Gene3D" id="1.20.1170.10">
    <property type="match status" value="1"/>
</dbReference>
<evidence type="ECO:0000313" key="1">
    <source>
        <dbReference type="EMBL" id="TFE83701.1"/>
    </source>
</evidence>